<accession>A0A061RNH7</accession>
<gene>
    <name evidence="1" type="ORF">TSPGSL018_257</name>
</gene>
<organism evidence="1">
    <name type="scientific">Tetraselmis sp. GSL018</name>
    <dbReference type="NCBI Taxonomy" id="582737"/>
    <lineage>
        <taxon>Eukaryota</taxon>
        <taxon>Viridiplantae</taxon>
        <taxon>Chlorophyta</taxon>
        <taxon>core chlorophytes</taxon>
        <taxon>Chlorodendrophyceae</taxon>
        <taxon>Chlorodendrales</taxon>
        <taxon>Chlorodendraceae</taxon>
        <taxon>Tetraselmis</taxon>
    </lineage>
</organism>
<dbReference type="EMBL" id="GBEZ01013813">
    <property type="protein sequence ID" value="JAC72210.1"/>
    <property type="molecule type" value="Transcribed_RNA"/>
</dbReference>
<sequence length="173" mass="18569">MKAVVSPALDVTASSGAATTSGRGCLSHVGRLSAVPRHLPSLPQRKRRAQVNREISCFGSAGGWGVDTASHLTSLSHLASLTGFLIGALWVGRELVLEEERENNAREVCDVCQGTGRVPCMCQRWSDKDVGCSACEHTGYTVCTNCRGGGTKVPVARVIPIYAKDENPYRRQQ</sequence>
<name>A0A061RNH7_9CHLO</name>
<reference evidence="1" key="1">
    <citation type="submission" date="2014-05" db="EMBL/GenBank/DDBJ databases">
        <title>The transcriptome of the halophilic microalga Tetraselmis sp. GSL018 isolated from the Great Salt Lake, Utah.</title>
        <authorList>
            <person name="Jinkerson R.E."/>
            <person name="D'Adamo S."/>
            <person name="Posewitz M.C."/>
        </authorList>
    </citation>
    <scope>NUCLEOTIDE SEQUENCE</scope>
    <source>
        <strain evidence="1">GSL018</strain>
    </source>
</reference>
<dbReference type="AlphaFoldDB" id="A0A061RNH7"/>
<evidence type="ECO:0000313" key="1">
    <source>
        <dbReference type="EMBL" id="JAC72210.1"/>
    </source>
</evidence>
<dbReference type="PANTHER" id="PTHR34687:SF1">
    <property type="entry name" value="CHAPERONE PROTEIN DNAJ-LIKE PROTEIN"/>
    <property type="match status" value="1"/>
</dbReference>
<dbReference type="PANTHER" id="PTHR34687">
    <property type="entry name" value="CHAPERONE PROTEIN DNAJ-LIKE PROTEIN"/>
    <property type="match status" value="1"/>
</dbReference>
<protein>
    <submittedName>
        <fullName evidence="1">Uncharacterized protein</fullName>
    </submittedName>
</protein>
<proteinExistence type="predicted"/>